<dbReference type="Pfam" id="PF08281">
    <property type="entry name" value="Sigma70_r4_2"/>
    <property type="match status" value="1"/>
</dbReference>
<dbReference type="Pfam" id="PF04542">
    <property type="entry name" value="Sigma70_r2"/>
    <property type="match status" value="1"/>
</dbReference>
<dbReference type="STRING" id="659014.SAMN04487996_101330"/>
<name>A0A1G6VSN9_9BACT</name>
<evidence type="ECO:0000256" key="1">
    <source>
        <dbReference type="ARBA" id="ARBA00010641"/>
    </source>
</evidence>
<dbReference type="InterPro" id="IPR013249">
    <property type="entry name" value="RNA_pol_sigma70_r4_t2"/>
</dbReference>
<proteinExistence type="inferred from homology"/>
<evidence type="ECO:0000313" key="9">
    <source>
        <dbReference type="EMBL" id="SDD56554.1"/>
    </source>
</evidence>
<dbReference type="GO" id="GO:0016987">
    <property type="term" value="F:sigma factor activity"/>
    <property type="evidence" value="ECO:0007669"/>
    <property type="project" value="UniProtKB-KW"/>
</dbReference>
<dbReference type="PANTHER" id="PTHR43133">
    <property type="entry name" value="RNA POLYMERASE ECF-TYPE SIGMA FACTO"/>
    <property type="match status" value="1"/>
</dbReference>
<keyword evidence="5 6" id="KW-0804">Transcription</keyword>
<dbReference type="Proteomes" id="UP000198748">
    <property type="component" value="Unassembled WGS sequence"/>
</dbReference>
<keyword evidence="4 6" id="KW-0238">DNA-binding</keyword>
<keyword evidence="10" id="KW-1185">Reference proteome</keyword>
<dbReference type="Gene3D" id="1.10.1740.10">
    <property type="match status" value="1"/>
</dbReference>
<dbReference type="InterPro" id="IPR013325">
    <property type="entry name" value="RNA_pol_sigma_r2"/>
</dbReference>
<evidence type="ECO:0000256" key="3">
    <source>
        <dbReference type="ARBA" id="ARBA00023082"/>
    </source>
</evidence>
<keyword evidence="2 6" id="KW-0805">Transcription regulation</keyword>
<dbReference type="SUPFAM" id="SSF88946">
    <property type="entry name" value="Sigma2 domain of RNA polymerase sigma factors"/>
    <property type="match status" value="1"/>
</dbReference>
<gene>
    <name evidence="9" type="ORF">SAMN04487996_101330</name>
</gene>
<dbReference type="AlphaFoldDB" id="A0A1G6VSN9"/>
<comment type="similarity">
    <text evidence="1 6">Belongs to the sigma-70 factor family. ECF subfamily.</text>
</comment>
<dbReference type="GO" id="GO:0006352">
    <property type="term" value="P:DNA-templated transcription initiation"/>
    <property type="evidence" value="ECO:0007669"/>
    <property type="project" value="InterPro"/>
</dbReference>
<keyword evidence="3 6" id="KW-0731">Sigma factor</keyword>
<dbReference type="EMBL" id="FNAN01000001">
    <property type="protein sequence ID" value="SDD56554.1"/>
    <property type="molecule type" value="Genomic_DNA"/>
</dbReference>
<dbReference type="InterPro" id="IPR039425">
    <property type="entry name" value="RNA_pol_sigma-70-like"/>
</dbReference>
<dbReference type="GO" id="GO:0003677">
    <property type="term" value="F:DNA binding"/>
    <property type="evidence" value="ECO:0007669"/>
    <property type="project" value="UniProtKB-KW"/>
</dbReference>
<dbReference type="InterPro" id="IPR014284">
    <property type="entry name" value="RNA_pol_sigma-70_dom"/>
</dbReference>
<feature type="domain" description="RNA polymerase sigma-70 region 2" evidence="7">
    <location>
        <begin position="34"/>
        <end position="99"/>
    </location>
</feature>
<evidence type="ECO:0000313" key="10">
    <source>
        <dbReference type="Proteomes" id="UP000198748"/>
    </source>
</evidence>
<dbReference type="RefSeq" id="WP_090146042.1">
    <property type="nucleotide sequence ID" value="NZ_FNAN01000001.1"/>
</dbReference>
<dbReference type="InterPro" id="IPR014327">
    <property type="entry name" value="RNA_pol_sigma70_bacteroid"/>
</dbReference>
<evidence type="ECO:0000259" key="7">
    <source>
        <dbReference type="Pfam" id="PF04542"/>
    </source>
</evidence>
<feature type="domain" description="RNA polymerase sigma factor 70 region 4 type 2" evidence="8">
    <location>
        <begin position="130"/>
        <end position="175"/>
    </location>
</feature>
<dbReference type="Gene3D" id="1.10.10.10">
    <property type="entry name" value="Winged helix-like DNA-binding domain superfamily/Winged helix DNA-binding domain"/>
    <property type="match status" value="1"/>
</dbReference>
<organism evidence="9 10">
    <name type="scientific">Dyadobacter soli</name>
    <dbReference type="NCBI Taxonomy" id="659014"/>
    <lineage>
        <taxon>Bacteria</taxon>
        <taxon>Pseudomonadati</taxon>
        <taxon>Bacteroidota</taxon>
        <taxon>Cytophagia</taxon>
        <taxon>Cytophagales</taxon>
        <taxon>Spirosomataceae</taxon>
        <taxon>Dyadobacter</taxon>
    </lineage>
</organism>
<reference evidence="10" key="1">
    <citation type="submission" date="2016-10" db="EMBL/GenBank/DDBJ databases">
        <authorList>
            <person name="Varghese N."/>
            <person name="Submissions S."/>
        </authorList>
    </citation>
    <scope>NUCLEOTIDE SEQUENCE [LARGE SCALE GENOMIC DNA]</scope>
    <source>
        <strain evidence="10">DSM 25329</strain>
    </source>
</reference>
<evidence type="ECO:0000259" key="8">
    <source>
        <dbReference type="Pfam" id="PF08281"/>
    </source>
</evidence>
<accession>A0A1G6VSN9</accession>
<evidence type="ECO:0000256" key="2">
    <source>
        <dbReference type="ARBA" id="ARBA00023015"/>
    </source>
</evidence>
<dbReference type="InterPro" id="IPR036388">
    <property type="entry name" value="WH-like_DNA-bd_sf"/>
</dbReference>
<evidence type="ECO:0000256" key="5">
    <source>
        <dbReference type="ARBA" id="ARBA00023163"/>
    </source>
</evidence>
<sequence length="203" mass="23993">MTLYSKTSYPAPFIDEKELLQRIGYGDERAFRVLFDQYHHKLGIYIFRLVKSDELAQEVVQDVFLKIWTNRFSLAEINNFQAYLSVIAKNHALNCLKKLAAEQALIAPLDAWEYDLQSDEAGDETDRYRLMDQAIDRLPKQQKIVYLLSRHERLQYAEIARRLSISQKTVKKYLQISTESITCYIRKSLNISMLFIMFNFFRT</sequence>
<evidence type="ECO:0000256" key="6">
    <source>
        <dbReference type="RuleBase" id="RU000716"/>
    </source>
</evidence>
<dbReference type="NCBIfam" id="TIGR02985">
    <property type="entry name" value="Sig70_bacteroi1"/>
    <property type="match status" value="1"/>
</dbReference>
<dbReference type="PANTHER" id="PTHR43133:SF46">
    <property type="entry name" value="RNA POLYMERASE SIGMA-70 FACTOR ECF SUBFAMILY"/>
    <property type="match status" value="1"/>
</dbReference>
<dbReference type="NCBIfam" id="TIGR02937">
    <property type="entry name" value="sigma70-ECF"/>
    <property type="match status" value="1"/>
</dbReference>
<dbReference type="PROSITE" id="PS01063">
    <property type="entry name" value="SIGMA70_ECF"/>
    <property type="match status" value="1"/>
</dbReference>
<dbReference type="InterPro" id="IPR000838">
    <property type="entry name" value="RNA_pol_sigma70_ECF_CS"/>
</dbReference>
<evidence type="ECO:0000256" key="4">
    <source>
        <dbReference type="ARBA" id="ARBA00023125"/>
    </source>
</evidence>
<protein>
    <recommendedName>
        <fullName evidence="6">RNA polymerase sigma factor</fullName>
    </recommendedName>
</protein>
<dbReference type="OrthoDB" id="799938at2"/>
<dbReference type="InterPro" id="IPR007627">
    <property type="entry name" value="RNA_pol_sigma70_r2"/>
</dbReference>
<dbReference type="SUPFAM" id="SSF88659">
    <property type="entry name" value="Sigma3 and sigma4 domains of RNA polymerase sigma factors"/>
    <property type="match status" value="1"/>
</dbReference>
<dbReference type="InterPro" id="IPR013324">
    <property type="entry name" value="RNA_pol_sigma_r3/r4-like"/>
</dbReference>